<reference evidence="9 10" key="1">
    <citation type="submission" date="2020-07" db="EMBL/GenBank/DDBJ databases">
        <authorList>
            <person name="Feng X."/>
        </authorList>
    </citation>
    <scope>NUCLEOTIDE SEQUENCE [LARGE SCALE GENOMIC DNA]</scope>
    <source>
        <strain evidence="9 10">JCM23202</strain>
    </source>
</reference>
<dbReference type="AlphaFoldDB" id="A0A7X1EAJ5"/>
<dbReference type="InterPro" id="IPR004800">
    <property type="entry name" value="KdsD/KpsF-type"/>
</dbReference>
<dbReference type="GO" id="GO:0097367">
    <property type="term" value="F:carbohydrate derivative binding"/>
    <property type="evidence" value="ECO:0007669"/>
    <property type="project" value="InterPro"/>
</dbReference>
<keyword evidence="3 6" id="KW-0129">CBS domain</keyword>
<accession>A0A7X1EAJ5</accession>
<dbReference type="RefSeq" id="WP_185660703.1">
    <property type="nucleotide sequence ID" value="NZ_CAWPOO010000012.1"/>
</dbReference>
<dbReference type="PROSITE" id="PS51371">
    <property type="entry name" value="CBS"/>
    <property type="match status" value="2"/>
</dbReference>
<evidence type="ECO:0000313" key="9">
    <source>
        <dbReference type="EMBL" id="MBC2606832.1"/>
    </source>
</evidence>
<evidence type="ECO:0000256" key="1">
    <source>
        <dbReference type="ARBA" id="ARBA00008165"/>
    </source>
</evidence>
<dbReference type="CDD" id="cd04604">
    <property type="entry name" value="CBS_pair_SIS_assoc"/>
    <property type="match status" value="1"/>
</dbReference>
<dbReference type="InterPro" id="IPR035474">
    <property type="entry name" value="SIS_Kpsf"/>
</dbReference>
<dbReference type="Pfam" id="PF01380">
    <property type="entry name" value="SIS"/>
    <property type="match status" value="1"/>
</dbReference>
<name>A0A7X1EAJ5_9BACT</name>
<feature type="domain" description="CBS" evidence="7">
    <location>
        <begin position="274"/>
        <end position="326"/>
    </location>
</feature>
<dbReference type="InterPro" id="IPR046342">
    <property type="entry name" value="CBS_dom_sf"/>
</dbReference>
<comment type="similarity">
    <text evidence="1 4">Belongs to the SIS family. GutQ/KpsF subfamily.</text>
</comment>
<dbReference type="Gene3D" id="3.10.580.10">
    <property type="entry name" value="CBS-domain"/>
    <property type="match status" value="1"/>
</dbReference>
<dbReference type="GO" id="GO:0005975">
    <property type="term" value="P:carbohydrate metabolic process"/>
    <property type="evidence" value="ECO:0007669"/>
    <property type="project" value="InterPro"/>
</dbReference>
<dbReference type="SUPFAM" id="SSF53697">
    <property type="entry name" value="SIS domain"/>
    <property type="match status" value="1"/>
</dbReference>
<feature type="site" description="Catalytically relevant" evidence="5">
    <location>
        <position position="108"/>
    </location>
</feature>
<feature type="domain" description="CBS" evidence="7">
    <location>
        <begin position="207"/>
        <end position="268"/>
    </location>
</feature>
<dbReference type="PROSITE" id="PS51464">
    <property type="entry name" value="SIS"/>
    <property type="match status" value="1"/>
</dbReference>
<evidence type="ECO:0000256" key="6">
    <source>
        <dbReference type="PROSITE-ProRule" id="PRU00703"/>
    </source>
</evidence>
<feature type="site" description="Catalytically relevant" evidence="5">
    <location>
        <position position="190"/>
    </location>
</feature>
<proteinExistence type="inferred from homology"/>
<dbReference type="PANTHER" id="PTHR42745">
    <property type="match status" value="1"/>
</dbReference>
<evidence type="ECO:0000256" key="2">
    <source>
        <dbReference type="ARBA" id="ARBA00022737"/>
    </source>
</evidence>
<comment type="caution">
    <text evidence="9">The sequence shown here is derived from an EMBL/GenBank/DDBJ whole genome shotgun (WGS) entry which is preliminary data.</text>
</comment>
<dbReference type="InterPro" id="IPR050986">
    <property type="entry name" value="GutQ/KpsF_isomerases"/>
</dbReference>
<feature type="site" description="Catalytically relevant" evidence="5">
    <location>
        <position position="56"/>
    </location>
</feature>
<dbReference type="CDD" id="cd05014">
    <property type="entry name" value="SIS_Kpsf"/>
    <property type="match status" value="1"/>
</dbReference>
<keyword evidence="2" id="KW-0677">Repeat</keyword>
<organism evidence="9 10">
    <name type="scientific">Pelagicoccus albus</name>
    <dbReference type="NCBI Taxonomy" id="415222"/>
    <lineage>
        <taxon>Bacteria</taxon>
        <taxon>Pseudomonadati</taxon>
        <taxon>Verrucomicrobiota</taxon>
        <taxon>Opitutia</taxon>
        <taxon>Puniceicoccales</taxon>
        <taxon>Pelagicoccaceae</taxon>
        <taxon>Pelagicoccus</taxon>
    </lineage>
</organism>
<evidence type="ECO:0000259" key="8">
    <source>
        <dbReference type="PROSITE" id="PS51464"/>
    </source>
</evidence>
<feature type="domain" description="SIS" evidence="8">
    <location>
        <begin position="39"/>
        <end position="181"/>
    </location>
</feature>
<dbReference type="Proteomes" id="UP000526501">
    <property type="component" value="Unassembled WGS sequence"/>
</dbReference>
<dbReference type="Pfam" id="PF00571">
    <property type="entry name" value="CBS"/>
    <property type="match status" value="2"/>
</dbReference>
<dbReference type="InterPro" id="IPR000644">
    <property type="entry name" value="CBS_dom"/>
</dbReference>
<evidence type="ECO:0000256" key="4">
    <source>
        <dbReference type="PIRNR" id="PIRNR004692"/>
    </source>
</evidence>
<gene>
    <name evidence="9" type="ORF">H5P27_12330</name>
</gene>
<sequence>METPEIIAKGKLCLDIEIAALQATKDTLDEGFANAVRILHSTLQQGNKLILSGVGKNAHICQKLVGTLNSTGAPSTFLDPVQALHGDLGLCRQGDTVLAFSNSGETAELLRFLPMVQRFDVKTIGVTAKPDSSLAGMCDATLVYSIVKEACPLELAPTASTTAAMAIGDAVAMVLLELNAISREDFAKYHPGGALGRVLSPKVDEIMRSKDRLAALPSDSPCKDCLSEMSAKSSGCIALLNPDQTLAGIMTDGDIRRYILSHPNFLDSPASSVMTANPITISSGSYAAQALKKFERHSIDDLIVVDSGNRPIGIIDGQDLTKVRVV</sequence>
<dbReference type="EMBL" id="JACHVC010000012">
    <property type="protein sequence ID" value="MBC2606832.1"/>
    <property type="molecule type" value="Genomic_DNA"/>
</dbReference>
<dbReference type="SMART" id="SM00116">
    <property type="entry name" value="CBS"/>
    <property type="match status" value="2"/>
</dbReference>
<keyword evidence="10" id="KW-1185">Reference proteome</keyword>
<evidence type="ECO:0000313" key="10">
    <source>
        <dbReference type="Proteomes" id="UP000526501"/>
    </source>
</evidence>
<dbReference type="PANTHER" id="PTHR42745:SF1">
    <property type="entry name" value="ARABINOSE 5-PHOSPHATE ISOMERASE KDSD"/>
    <property type="match status" value="1"/>
</dbReference>
<dbReference type="GO" id="GO:1901135">
    <property type="term" value="P:carbohydrate derivative metabolic process"/>
    <property type="evidence" value="ECO:0007669"/>
    <property type="project" value="InterPro"/>
</dbReference>
<dbReference type="InterPro" id="IPR001347">
    <property type="entry name" value="SIS_dom"/>
</dbReference>
<dbReference type="InterPro" id="IPR046348">
    <property type="entry name" value="SIS_dom_sf"/>
</dbReference>
<dbReference type="NCBIfam" id="TIGR00393">
    <property type="entry name" value="kpsF"/>
    <property type="match status" value="1"/>
</dbReference>
<evidence type="ECO:0000259" key="7">
    <source>
        <dbReference type="PROSITE" id="PS51371"/>
    </source>
</evidence>
<evidence type="ECO:0000256" key="3">
    <source>
        <dbReference type="ARBA" id="ARBA00023122"/>
    </source>
</evidence>
<protein>
    <submittedName>
        <fullName evidence="9">KpsF/GutQ family sugar-phosphate isomerase</fullName>
    </submittedName>
</protein>
<evidence type="ECO:0000256" key="5">
    <source>
        <dbReference type="PIRSR" id="PIRSR004692-3"/>
    </source>
</evidence>
<dbReference type="PIRSF" id="PIRSF004692">
    <property type="entry name" value="KdsD_KpsF"/>
    <property type="match status" value="1"/>
</dbReference>
<keyword evidence="9" id="KW-0413">Isomerase</keyword>
<feature type="site" description="Catalytically relevant" evidence="5">
    <location>
        <position position="149"/>
    </location>
</feature>
<dbReference type="GO" id="GO:0016853">
    <property type="term" value="F:isomerase activity"/>
    <property type="evidence" value="ECO:0007669"/>
    <property type="project" value="UniProtKB-KW"/>
</dbReference>
<dbReference type="Gene3D" id="3.40.50.10490">
    <property type="entry name" value="Glucose-6-phosphate isomerase like protein, domain 1"/>
    <property type="match status" value="1"/>
</dbReference>